<dbReference type="PROSITE" id="PS50932">
    <property type="entry name" value="HTH_LACI_2"/>
    <property type="match status" value="1"/>
</dbReference>
<dbReference type="CDD" id="cd06288">
    <property type="entry name" value="PBP1_sucrose_transcription_regulator"/>
    <property type="match status" value="1"/>
</dbReference>
<dbReference type="SUPFAM" id="SSF53822">
    <property type="entry name" value="Periplasmic binding protein-like I"/>
    <property type="match status" value="1"/>
</dbReference>
<dbReference type="AlphaFoldDB" id="A0A0B9G0V2"/>
<reference evidence="5 6" key="1">
    <citation type="submission" date="2014-12" db="EMBL/GenBank/DDBJ databases">
        <title>Genome sequencing of Photobacterium gaetbulicola AD005a.</title>
        <authorList>
            <person name="Adrian T.G.S."/>
            <person name="Chan K.G."/>
        </authorList>
    </citation>
    <scope>NUCLEOTIDE SEQUENCE [LARGE SCALE GENOMIC DNA]</scope>
    <source>
        <strain evidence="5 6">AD005a</strain>
    </source>
</reference>
<dbReference type="GO" id="GO:0000976">
    <property type="term" value="F:transcription cis-regulatory region binding"/>
    <property type="evidence" value="ECO:0007669"/>
    <property type="project" value="TreeGrafter"/>
</dbReference>
<evidence type="ECO:0000313" key="6">
    <source>
        <dbReference type="Proteomes" id="UP000031278"/>
    </source>
</evidence>
<dbReference type="SMART" id="SM00354">
    <property type="entry name" value="HTH_LACI"/>
    <property type="match status" value="1"/>
</dbReference>
<evidence type="ECO:0000256" key="3">
    <source>
        <dbReference type="ARBA" id="ARBA00023163"/>
    </source>
</evidence>
<dbReference type="InterPro" id="IPR000843">
    <property type="entry name" value="HTH_LacI"/>
</dbReference>
<dbReference type="Pfam" id="PF00356">
    <property type="entry name" value="LacI"/>
    <property type="match status" value="1"/>
</dbReference>
<evidence type="ECO:0000259" key="4">
    <source>
        <dbReference type="PROSITE" id="PS50932"/>
    </source>
</evidence>
<feature type="domain" description="HTH lacI-type" evidence="4">
    <location>
        <begin position="5"/>
        <end position="59"/>
    </location>
</feature>
<dbReference type="Gene3D" id="3.40.50.2300">
    <property type="match status" value="2"/>
</dbReference>
<dbReference type="InterPro" id="IPR028082">
    <property type="entry name" value="Peripla_BP_I"/>
</dbReference>
<dbReference type="Pfam" id="PF13377">
    <property type="entry name" value="Peripla_BP_3"/>
    <property type="match status" value="1"/>
</dbReference>
<keyword evidence="1" id="KW-0805">Transcription regulation</keyword>
<dbReference type="PANTHER" id="PTHR30146:SF145">
    <property type="entry name" value="RIBOSE OPERON REPRESSOR"/>
    <property type="match status" value="1"/>
</dbReference>
<dbReference type="Proteomes" id="UP000031278">
    <property type="component" value="Unassembled WGS sequence"/>
</dbReference>
<evidence type="ECO:0000256" key="2">
    <source>
        <dbReference type="ARBA" id="ARBA00023125"/>
    </source>
</evidence>
<dbReference type="InterPro" id="IPR010982">
    <property type="entry name" value="Lambda_DNA-bd_dom_sf"/>
</dbReference>
<evidence type="ECO:0000313" key="5">
    <source>
        <dbReference type="EMBL" id="KHT62269.1"/>
    </source>
</evidence>
<gene>
    <name evidence="5" type="ORF">RJ45_17940</name>
</gene>
<keyword evidence="2" id="KW-0238">DNA-binding</keyword>
<dbReference type="RefSeq" id="WP_039465536.1">
    <property type="nucleotide sequence ID" value="NZ_JWLZ01000180.1"/>
</dbReference>
<dbReference type="Gene3D" id="1.10.260.40">
    <property type="entry name" value="lambda repressor-like DNA-binding domains"/>
    <property type="match status" value="1"/>
</dbReference>
<protein>
    <submittedName>
        <fullName evidence="5">LacI family transcriptional regulator</fullName>
    </submittedName>
</protein>
<keyword evidence="3" id="KW-0804">Transcription</keyword>
<comment type="caution">
    <text evidence="5">The sequence shown here is derived from an EMBL/GenBank/DDBJ whole genome shotgun (WGS) entry which is preliminary data.</text>
</comment>
<proteinExistence type="predicted"/>
<accession>A0A0B9G0V2</accession>
<dbReference type="EMBL" id="JWLZ01000180">
    <property type="protein sequence ID" value="KHT62269.1"/>
    <property type="molecule type" value="Genomic_DNA"/>
</dbReference>
<dbReference type="GO" id="GO:0003700">
    <property type="term" value="F:DNA-binding transcription factor activity"/>
    <property type="evidence" value="ECO:0007669"/>
    <property type="project" value="TreeGrafter"/>
</dbReference>
<dbReference type="PROSITE" id="PS00356">
    <property type="entry name" value="HTH_LACI_1"/>
    <property type="match status" value="1"/>
</dbReference>
<name>A0A0B9G0V2_9GAMM</name>
<dbReference type="CDD" id="cd01392">
    <property type="entry name" value="HTH_LacI"/>
    <property type="match status" value="1"/>
</dbReference>
<dbReference type="SUPFAM" id="SSF47413">
    <property type="entry name" value="lambda repressor-like DNA-binding domains"/>
    <property type="match status" value="1"/>
</dbReference>
<evidence type="ECO:0000256" key="1">
    <source>
        <dbReference type="ARBA" id="ARBA00023015"/>
    </source>
</evidence>
<dbReference type="PANTHER" id="PTHR30146">
    <property type="entry name" value="LACI-RELATED TRANSCRIPTIONAL REPRESSOR"/>
    <property type="match status" value="1"/>
</dbReference>
<dbReference type="InterPro" id="IPR046335">
    <property type="entry name" value="LacI/GalR-like_sensor"/>
</dbReference>
<organism evidence="5 6">
    <name type="scientific">Photobacterium gaetbulicola</name>
    <dbReference type="NCBI Taxonomy" id="1295392"/>
    <lineage>
        <taxon>Bacteria</taxon>
        <taxon>Pseudomonadati</taxon>
        <taxon>Pseudomonadota</taxon>
        <taxon>Gammaproteobacteria</taxon>
        <taxon>Vibrionales</taxon>
        <taxon>Vibrionaceae</taxon>
        <taxon>Photobacterium</taxon>
    </lineage>
</organism>
<sequence>MAKKVTMMDIAREANVSQTTVSLVLNGSNAVQISEETRDKVYLAAAELGYKKSETVLKRIESKKIALVLDSVSDNDPFIDAINTIWSAGWENDYFVSTFYSGNNPVLEKQIQTEISCNNSYVGIIYASSKTRKDIELKIKTNLPVVLLNCTSVDSSIPSIMPADLHGGYKATEHLIKKGYKNIAVVLGETWMEATQQRLMGYEQALIDNQLIPKKEYQVEADWSLKSAYQQTKKLLGLASRPDAIFCFSDYMAMGCYQAIKEHDLKIGEDIAVMGYDNTPLGLELEPKLSSVELPYSKMGEEALMRVDLLIQQQPLLQNLINFSSELYVRESTTVNER</sequence>